<dbReference type="Pfam" id="PF00107">
    <property type="entry name" value="ADH_zinc_N"/>
    <property type="match status" value="1"/>
</dbReference>
<dbReference type="CDD" id="cd08250">
    <property type="entry name" value="Mgc45594_like"/>
    <property type="match status" value="1"/>
</dbReference>
<accession>A7RIK0</accession>
<dbReference type="HOGENOM" id="CLU_026673_3_1_1"/>
<dbReference type="InterPro" id="IPR002364">
    <property type="entry name" value="Quin_OxRdtase/zeta-crystal_CS"/>
</dbReference>
<dbReference type="GO" id="GO:0047522">
    <property type="term" value="F:15-oxoprostaglandin 13-reductase [NAD(P)+] activity"/>
    <property type="evidence" value="ECO:0000318"/>
    <property type="project" value="GO_Central"/>
</dbReference>
<dbReference type="InterPro" id="IPR036291">
    <property type="entry name" value="NAD(P)-bd_dom_sf"/>
</dbReference>
<evidence type="ECO:0000256" key="3">
    <source>
        <dbReference type="ARBA" id="ARBA00023002"/>
    </source>
</evidence>
<dbReference type="Proteomes" id="UP000001593">
    <property type="component" value="Unassembled WGS sequence"/>
</dbReference>
<dbReference type="InterPro" id="IPR013154">
    <property type="entry name" value="ADH-like_N"/>
</dbReference>
<comment type="similarity">
    <text evidence="1">Belongs to the zinc-containing alcohol dehydrogenase family. Quinone oxidoreductase subfamily.</text>
</comment>
<dbReference type="AlphaFoldDB" id="A7RIK0"/>
<feature type="domain" description="Enoyl reductase (ER)" evidence="4">
    <location>
        <begin position="21"/>
        <end position="342"/>
    </location>
</feature>
<dbReference type="GO" id="GO:0008270">
    <property type="term" value="F:zinc ion binding"/>
    <property type="evidence" value="ECO:0007669"/>
    <property type="project" value="InterPro"/>
</dbReference>
<dbReference type="STRING" id="45351.A7RIK0"/>
<dbReference type="EC" id="1.3.1.48" evidence="2"/>
<keyword evidence="3" id="KW-0560">Oxidoreductase</keyword>
<gene>
    <name evidence="5" type="ORF">NEMVEDRAFT_v1g82630</name>
</gene>
<dbReference type="PhylomeDB" id="A7RIK0"/>
<dbReference type="FunFam" id="3.40.50.720:FF:000121">
    <property type="entry name" value="Prostaglandin reductase 2"/>
    <property type="match status" value="1"/>
</dbReference>
<dbReference type="SMART" id="SM00829">
    <property type="entry name" value="PKS_ER"/>
    <property type="match status" value="1"/>
</dbReference>
<feature type="non-terminal residue" evidence="5">
    <location>
        <position position="350"/>
    </location>
</feature>
<sequence length="350" mass="38255">MAVRNLPKTFRKLVVSRLSTNFREAVETVSAKMLEPGPEEVLVKTRYAGINATDINHTAGRYKPWNKPPFDAGLEGLGEVVATGKDYKGKFSVGQPVMFMRFGGFAEYTLTEKDIVPVPRTNPIFLTLPISGMTAALSLEKLGELKKGETVLVTAAAGGTGQFAVQLAKQAGCHVIGTCSTEAKCDFLKSIGCDRPINYKTESLDKVLNKEYPKGIDVIYESIGGEIFDTCVNRLATKGRIIVIGFITAYKSQLGFNPSKTGTLLPKLLMKSGSLRTFMLFNYLSDMPTVFPRLISMLETGQLRISIDRGESSPRGPFCGLDSIYDAVEYLHDGKNRGKVVVEIAENTKS</sequence>
<evidence type="ECO:0000256" key="2">
    <source>
        <dbReference type="ARBA" id="ARBA00011981"/>
    </source>
</evidence>
<dbReference type="OMA" id="VDMSYSR"/>
<evidence type="ECO:0000313" key="5">
    <source>
        <dbReference type="EMBL" id="EDO48723.1"/>
    </source>
</evidence>
<dbReference type="SUPFAM" id="SSF51735">
    <property type="entry name" value="NAD(P)-binding Rossmann-fold domains"/>
    <property type="match status" value="1"/>
</dbReference>
<dbReference type="Gene3D" id="3.90.180.10">
    <property type="entry name" value="Medium-chain alcohol dehydrogenases, catalytic domain"/>
    <property type="match status" value="1"/>
</dbReference>
<dbReference type="PROSITE" id="PS01162">
    <property type="entry name" value="QOR_ZETA_CRYSTAL"/>
    <property type="match status" value="1"/>
</dbReference>
<organism evidence="5 6">
    <name type="scientific">Nematostella vectensis</name>
    <name type="common">Starlet sea anemone</name>
    <dbReference type="NCBI Taxonomy" id="45351"/>
    <lineage>
        <taxon>Eukaryota</taxon>
        <taxon>Metazoa</taxon>
        <taxon>Cnidaria</taxon>
        <taxon>Anthozoa</taxon>
        <taxon>Hexacorallia</taxon>
        <taxon>Actiniaria</taxon>
        <taxon>Edwardsiidae</taxon>
        <taxon>Nematostella</taxon>
    </lineage>
</organism>
<dbReference type="SUPFAM" id="SSF50129">
    <property type="entry name" value="GroES-like"/>
    <property type="match status" value="1"/>
</dbReference>
<dbReference type="Pfam" id="PF08240">
    <property type="entry name" value="ADH_N"/>
    <property type="match status" value="1"/>
</dbReference>
<dbReference type="eggNOG" id="KOG1196">
    <property type="taxonomic scope" value="Eukaryota"/>
</dbReference>
<dbReference type="EMBL" id="DS469512">
    <property type="protein sequence ID" value="EDO48723.1"/>
    <property type="molecule type" value="Genomic_DNA"/>
</dbReference>
<evidence type="ECO:0000313" key="6">
    <source>
        <dbReference type="Proteomes" id="UP000001593"/>
    </source>
</evidence>
<dbReference type="InterPro" id="IPR020843">
    <property type="entry name" value="ER"/>
</dbReference>
<dbReference type="InParanoid" id="A7RIK0"/>
<proteinExistence type="inferred from homology"/>
<reference evidence="5 6" key="1">
    <citation type="journal article" date="2007" name="Science">
        <title>Sea anemone genome reveals ancestral eumetazoan gene repertoire and genomic organization.</title>
        <authorList>
            <person name="Putnam N.H."/>
            <person name="Srivastava M."/>
            <person name="Hellsten U."/>
            <person name="Dirks B."/>
            <person name="Chapman J."/>
            <person name="Salamov A."/>
            <person name="Terry A."/>
            <person name="Shapiro H."/>
            <person name="Lindquist E."/>
            <person name="Kapitonov V.V."/>
            <person name="Jurka J."/>
            <person name="Genikhovich G."/>
            <person name="Grigoriev I.V."/>
            <person name="Lucas S.M."/>
            <person name="Steele R.E."/>
            <person name="Finnerty J.R."/>
            <person name="Technau U."/>
            <person name="Martindale M.Q."/>
            <person name="Rokhsar D.S."/>
        </authorList>
    </citation>
    <scope>NUCLEOTIDE SEQUENCE [LARGE SCALE GENOMIC DNA]</scope>
    <source>
        <strain evidence="6">CH2 X CH6</strain>
    </source>
</reference>
<keyword evidence="6" id="KW-1185">Reference proteome</keyword>
<evidence type="ECO:0000259" key="4">
    <source>
        <dbReference type="SMART" id="SM00829"/>
    </source>
</evidence>
<dbReference type="InterPro" id="IPR011032">
    <property type="entry name" value="GroES-like_sf"/>
</dbReference>
<dbReference type="InterPro" id="IPR013149">
    <property type="entry name" value="ADH-like_C"/>
</dbReference>
<dbReference type="Gene3D" id="3.40.50.720">
    <property type="entry name" value="NAD(P)-binding Rossmann-like Domain"/>
    <property type="match status" value="1"/>
</dbReference>
<dbReference type="PANTHER" id="PTHR43677:SF3">
    <property type="entry name" value="PROSTAGLANDIN REDUCTASE 3"/>
    <property type="match status" value="1"/>
</dbReference>
<protein>
    <recommendedName>
        <fullName evidence="2">15-oxoprostaglandin 13-reductase</fullName>
        <ecNumber evidence="2">1.3.1.48</ecNumber>
    </recommendedName>
</protein>
<dbReference type="PANTHER" id="PTHR43677">
    <property type="entry name" value="SHORT-CHAIN DEHYDROGENASE/REDUCTASE"/>
    <property type="match status" value="1"/>
</dbReference>
<dbReference type="InterPro" id="IPR051397">
    <property type="entry name" value="Zn-ADH-like_protein"/>
</dbReference>
<evidence type="ECO:0000256" key="1">
    <source>
        <dbReference type="ARBA" id="ARBA00010371"/>
    </source>
</evidence>
<name>A7RIK0_NEMVE</name>